<evidence type="ECO:0000313" key="11">
    <source>
        <dbReference type="Proteomes" id="UP000285112"/>
    </source>
</evidence>
<protein>
    <recommendedName>
        <fullName evidence="3">phospholipase C</fullName>
        <ecNumber evidence="3">3.1.4.3</ecNumber>
    </recommendedName>
</protein>
<dbReference type="PROSITE" id="PS51318">
    <property type="entry name" value="TAT"/>
    <property type="match status" value="1"/>
</dbReference>
<feature type="domain" description="Bacterial phospholipase C C-terminal" evidence="9">
    <location>
        <begin position="515"/>
        <end position="596"/>
    </location>
</feature>
<evidence type="ECO:0000256" key="3">
    <source>
        <dbReference type="ARBA" id="ARBA00012018"/>
    </source>
</evidence>
<gene>
    <name evidence="10" type="ORF">D5S19_12765</name>
</gene>
<dbReference type="InterPro" id="IPR017850">
    <property type="entry name" value="Alkaline_phosphatase_core_sf"/>
</dbReference>
<dbReference type="CDD" id="cd16014">
    <property type="entry name" value="PLC"/>
    <property type="match status" value="1"/>
</dbReference>
<dbReference type="PANTHER" id="PTHR31956">
    <property type="entry name" value="NON-SPECIFIC PHOSPHOLIPASE C4-RELATED"/>
    <property type="match status" value="1"/>
</dbReference>
<dbReference type="InterPro" id="IPR006311">
    <property type="entry name" value="TAT_signal"/>
</dbReference>
<dbReference type="GO" id="GO:0034480">
    <property type="term" value="F:phosphatidylcholine phospholipase C activity"/>
    <property type="evidence" value="ECO:0007669"/>
    <property type="project" value="UniProtKB-EC"/>
</dbReference>
<feature type="region of interest" description="Disordered" evidence="8">
    <location>
        <begin position="476"/>
        <end position="506"/>
    </location>
</feature>
<proteinExistence type="inferred from homology"/>
<name>A0A419I535_9PSEU</name>
<dbReference type="RefSeq" id="WP_120023572.1">
    <property type="nucleotide sequence ID" value="NZ_QZFV01000076.1"/>
</dbReference>
<comment type="catalytic activity">
    <reaction evidence="7">
        <text>a 1,2-diacyl-sn-glycero-3-phosphocholine + H2O = phosphocholine + a 1,2-diacyl-sn-glycerol + H(+)</text>
        <dbReference type="Rhea" id="RHEA:10604"/>
        <dbReference type="ChEBI" id="CHEBI:15377"/>
        <dbReference type="ChEBI" id="CHEBI:15378"/>
        <dbReference type="ChEBI" id="CHEBI:17815"/>
        <dbReference type="ChEBI" id="CHEBI:57643"/>
        <dbReference type="ChEBI" id="CHEBI:295975"/>
        <dbReference type="EC" id="3.1.4.3"/>
    </reaction>
    <physiologicalReaction direction="left-to-right" evidence="7">
        <dbReference type="Rhea" id="RHEA:10605"/>
    </physiologicalReaction>
</comment>
<dbReference type="Proteomes" id="UP000285112">
    <property type="component" value="Unassembled WGS sequence"/>
</dbReference>
<dbReference type="Pfam" id="PF04185">
    <property type="entry name" value="Phosphoesterase"/>
    <property type="match status" value="1"/>
</dbReference>
<dbReference type="AlphaFoldDB" id="A0A419I535"/>
<accession>A0A419I535</accession>
<dbReference type="GO" id="GO:0016042">
    <property type="term" value="P:lipid catabolic process"/>
    <property type="evidence" value="ECO:0007669"/>
    <property type="project" value="InterPro"/>
</dbReference>
<evidence type="ECO:0000256" key="7">
    <source>
        <dbReference type="ARBA" id="ARBA00048421"/>
    </source>
</evidence>
<evidence type="ECO:0000259" key="9">
    <source>
        <dbReference type="Pfam" id="PF05506"/>
    </source>
</evidence>
<dbReference type="OrthoDB" id="4181857at2"/>
<dbReference type="InterPro" id="IPR007312">
    <property type="entry name" value="Phosphoesterase"/>
</dbReference>
<evidence type="ECO:0000256" key="8">
    <source>
        <dbReference type="SAM" id="MobiDB-lite"/>
    </source>
</evidence>
<reference evidence="10 11" key="1">
    <citation type="submission" date="2018-09" db="EMBL/GenBank/DDBJ databases">
        <title>YIM PH 21725 draft genome.</title>
        <authorList>
            <person name="Miao C."/>
        </authorList>
    </citation>
    <scope>NUCLEOTIDE SEQUENCE [LARGE SCALE GENOMIC DNA]</scope>
    <source>
        <strain evidence="11">YIM PH21725</strain>
    </source>
</reference>
<keyword evidence="4" id="KW-0134">Cell wall</keyword>
<sequence>MGQAEGRLSRRAMLGSAAAAGAVGAVGAGLGGALAEAATGSRRRGSLDDVEHVVVLMQENRSFDHYYGTMAGVRGYGDRARLRLPGGADVYHQPDAKRTDGGHMLPFHVDTALVDGQDLGELPHDWATTHQAWANGTYNAWIAAKGEMTMSYFNHEDLPFHRALASAFTLCDNYFCSIQGPTTPNRLYHLTGTIDPDGRLGGPATWNPADYKPVYRWTTYPERLQAAGISWQVYANDEIGDGANGYLGDYGDNPLWLFQAYHDALGSSDPKRRQLAERASLRAQWKPDSGKGKDVDHVLQQFIADCKADKLPAVSWVVAPYAYCEHPAARPVDGAAYTQRVLKALWDNPKLWESTVVLINYDENDGFFDHLVPPAAAPGTPGELVPVNQPNGPGTSTGPLTPIGLGPRVPMTVISPWSRGGWVNSQVFDHTSVLRFLEVWTGVKEPNISAWRRAICGDLTSCFDFSRRDRSIPKLPDANALRAEADRTQSKLPKPTTPPVGQQAMPAQEPGTAQARALPYQPTAYVTVGAKALDLHASNQGAAALQVSAYAYHADGASQRFDVGPRASVAGKIPYSSGYDVAVHGPNGFLVEASGDTSTAGVDVAAAVYGAPSHPVFALTVTNTSPRPATITVRGRPGFVVAPRGTHRVTFDALTGSHGWYDVTLALVGHPAWHRRFAGHLENGRPSRTS</sequence>
<comment type="caution">
    <text evidence="10">The sequence shown here is derived from an EMBL/GenBank/DDBJ whole genome shotgun (WGS) entry which is preliminary data.</text>
</comment>
<dbReference type="InterPro" id="IPR008475">
    <property type="entry name" value="PLipase_C_C"/>
</dbReference>
<evidence type="ECO:0000256" key="2">
    <source>
        <dbReference type="ARBA" id="ARBA00009717"/>
    </source>
</evidence>
<keyword evidence="11" id="KW-1185">Reference proteome</keyword>
<evidence type="ECO:0000256" key="4">
    <source>
        <dbReference type="ARBA" id="ARBA00022512"/>
    </source>
</evidence>
<dbReference type="Pfam" id="PF05506">
    <property type="entry name" value="PLipase_C_C"/>
    <property type="match status" value="1"/>
</dbReference>
<dbReference type="NCBIfam" id="TIGR03396">
    <property type="entry name" value="PC_PLC"/>
    <property type="match status" value="1"/>
</dbReference>
<dbReference type="Gene3D" id="3.40.720.10">
    <property type="entry name" value="Alkaline Phosphatase, subunit A"/>
    <property type="match status" value="2"/>
</dbReference>
<evidence type="ECO:0000256" key="5">
    <source>
        <dbReference type="ARBA" id="ARBA00022801"/>
    </source>
</evidence>
<comment type="similarity">
    <text evidence="2">Belongs to the bacterial phospholipase C family.</text>
</comment>
<dbReference type="EMBL" id="QZFV01000076">
    <property type="protein sequence ID" value="RJQ85784.1"/>
    <property type="molecule type" value="Genomic_DNA"/>
</dbReference>
<evidence type="ECO:0000256" key="6">
    <source>
        <dbReference type="ARBA" id="ARBA00023026"/>
    </source>
</evidence>
<dbReference type="InterPro" id="IPR017767">
    <property type="entry name" value="PC-PLC"/>
</dbReference>
<comment type="subcellular location">
    <subcellularLocation>
        <location evidence="1">Secreted</location>
        <location evidence="1">Cell wall</location>
    </subcellularLocation>
</comment>
<keyword evidence="5" id="KW-0378">Hydrolase</keyword>
<evidence type="ECO:0000313" key="10">
    <source>
        <dbReference type="EMBL" id="RJQ85784.1"/>
    </source>
</evidence>
<dbReference type="PANTHER" id="PTHR31956:SF1">
    <property type="entry name" value="NON-SPECIFIC PHOSPHOLIPASE C1"/>
    <property type="match status" value="1"/>
</dbReference>
<evidence type="ECO:0000256" key="1">
    <source>
        <dbReference type="ARBA" id="ARBA00004191"/>
    </source>
</evidence>
<keyword evidence="6" id="KW-0843">Virulence</keyword>
<keyword evidence="4" id="KW-0964">Secreted</keyword>
<dbReference type="EC" id="3.1.4.3" evidence="3"/>
<organism evidence="10 11">
    <name type="scientific">Amycolatopsis panacis</name>
    <dbReference type="NCBI Taxonomy" id="2340917"/>
    <lineage>
        <taxon>Bacteria</taxon>
        <taxon>Bacillati</taxon>
        <taxon>Actinomycetota</taxon>
        <taxon>Actinomycetes</taxon>
        <taxon>Pseudonocardiales</taxon>
        <taxon>Pseudonocardiaceae</taxon>
        <taxon>Amycolatopsis</taxon>
    </lineage>
</organism>